<organism evidence="1 2">
    <name type="scientific">Paenibacillus xylanilyticus</name>
    <dbReference type="NCBI Taxonomy" id="248903"/>
    <lineage>
        <taxon>Bacteria</taxon>
        <taxon>Bacillati</taxon>
        <taxon>Bacillota</taxon>
        <taxon>Bacilli</taxon>
        <taxon>Bacillales</taxon>
        <taxon>Paenibacillaceae</taxon>
        <taxon>Paenibacillus</taxon>
    </lineage>
</organism>
<gene>
    <name evidence="1" type="ORF">HP552_25450</name>
</gene>
<dbReference type="RefSeq" id="WP_175398174.1">
    <property type="nucleotide sequence ID" value="NZ_JABMCB010000201.1"/>
</dbReference>
<sequence>MSHGTQPFYNEVFRKDQEHRQQATMKREERAFWIRACWNERGDRNQVIKLKVLLLQEKKSLIEVLPGKPGRKH</sequence>
<comment type="caution">
    <text evidence="1">The sequence shown here is derived from an EMBL/GenBank/DDBJ whole genome shotgun (WGS) entry which is preliminary data.</text>
</comment>
<reference evidence="1 2" key="1">
    <citation type="submission" date="2020-05" db="EMBL/GenBank/DDBJ databases">
        <title>Genome Sequencing of Type Strains.</title>
        <authorList>
            <person name="Lemaire J.F."/>
            <person name="Inderbitzin P."/>
            <person name="Gregorio O.A."/>
            <person name="Collins S.B."/>
            <person name="Wespe N."/>
            <person name="Knight-Connoni V."/>
        </authorList>
    </citation>
    <scope>NUCLEOTIDE SEQUENCE [LARGE SCALE GENOMIC DNA]</scope>
    <source>
        <strain evidence="1 2">LMG 21957</strain>
    </source>
</reference>
<accession>A0A7Y6EYH7</accession>
<dbReference type="EMBL" id="JABMCB010000201">
    <property type="protein sequence ID" value="NUU78565.1"/>
    <property type="molecule type" value="Genomic_DNA"/>
</dbReference>
<protein>
    <submittedName>
        <fullName evidence="1">Uncharacterized protein</fullName>
    </submittedName>
</protein>
<evidence type="ECO:0000313" key="1">
    <source>
        <dbReference type="EMBL" id="NUU78565.1"/>
    </source>
</evidence>
<evidence type="ECO:0000313" key="2">
    <source>
        <dbReference type="Proteomes" id="UP000526125"/>
    </source>
</evidence>
<proteinExistence type="predicted"/>
<dbReference type="Proteomes" id="UP000526125">
    <property type="component" value="Unassembled WGS sequence"/>
</dbReference>
<keyword evidence="2" id="KW-1185">Reference proteome</keyword>
<dbReference type="AlphaFoldDB" id="A0A7Y6EYH7"/>
<name>A0A7Y6EYH7_9BACL</name>